<proteinExistence type="predicted"/>
<comment type="caution">
    <text evidence="1">The sequence shown here is derived from an EMBL/GenBank/DDBJ whole genome shotgun (WGS) entry which is preliminary data.</text>
</comment>
<sequence>MVLLGEVFPNFVAETNIGQIDFHKWLGDSWGILFSHPNDFTPVCTTELARVAQLMPEFQRLGIKVIAVSCNSVDSHKRWIDDIKSYGEITENDFPYPIIADESRDLAMKLGMLDPSEVNSQGLPVSARAVFVIDPKKKMRLSILYPATCGRNFDELVRVVESLQLTDKHKVATPADWKKGEPVMVDPSVSDEVAKKTYGENIKVMSLPSGKQYVRIVPQPMS</sequence>
<evidence type="ECO:0000313" key="2">
    <source>
        <dbReference type="Proteomes" id="UP001239111"/>
    </source>
</evidence>
<gene>
    <name evidence="1" type="ORF">QAD02_016827</name>
</gene>
<evidence type="ECO:0000313" key="1">
    <source>
        <dbReference type="EMBL" id="KAJ8681040.1"/>
    </source>
</evidence>
<reference evidence="1" key="1">
    <citation type="submission" date="2023-04" db="EMBL/GenBank/DDBJ databases">
        <title>A chromosome-level genome assembly of the parasitoid wasp Eretmocerus hayati.</title>
        <authorList>
            <person name="Zhong Y."/>
            <person name="Liu S."/>
            <person name="Liu Y."/>
        </authorList>
    </citation>
    <scope>NUCLEOTIDE SEQUENCE</scope>
    <source>
        <strain evidence="1">ZJU_SS_LIU_2023</strain>
    </source>
</reference>
<dbReference type="Proteomes" id="UP001239111">
    <property type="component" value="Chromosome 2"/>
</dbReference>
<accession>A0ACC2PBP6</accession>
<protein>
    <submittedName>
        <fullName evidence="1">Uncharacterized protein</fullName>
    </submittedName>
</protein>
<dbReference type="EMBL" id="CM056742">
    <property type="protein sequence ID" value="KAJ8681040.1"/>
    <property type="molecule type" value="Genomic_DNA"/>
</dbReference>
<keyword evidence="2" id="KW-1185">Reference proteome</keyword>
<name>A0ACC2PBP6_9HYME</name>
<organism evidence="1 2">
    <name type="scientific">Eretmocerus hayati</name>
    <dbReference type="NCBI Taxonomy" id="131215"/>
    <lineage>
        <taxon>Eukaryota</taxon>
        <taxon>Metazoa</taxon>
        <taxon>Ecdysozoa</taxon>
        <taxon>Arthropoda</taxon>
        <taxon>Hexapoda</taxon>
        <taxon>Insecta</taxon>
        <taxon>Pterygota</taxon>
        <taxon>Neoptera</taxon>
        <taxon>Endopterygota</taxon>
        <taxon>Hymenoptera</taxon>
        <taxon>Apocrita</taxon>
        <taxon>Proctotrupomorpha</taxon>
        <taxon>Chalcidoidea</taxon>
        <taxon>Aphelinidae</taxon>
        <taxon>Aphelininae</taxon>
        <taxon>Eretmocerus</taxon>
    </lineage>
</organism>